<keyword evidence="2" id="KW-1185">Reference proteome</keyword>
<accession>A0ACC0AF38</accession>
<reference evidence="2" key="1">
    <citation type="journal article" date="2023" name="Nat. Plants">
        <title>Single-cell RNA sequencing provides a high-resolution roadmap for understanding the multicellular compartmentation of specialized metabolism.</title>
        <authorList>
            <person name="Sun S."/>
            <person name="Shen X."/>
            <person name="Li Y."/>
            <person name="Li Y."/>
            <person name="Wang S."/>
            <person name="Li R."/>
            <person name="Zhang H."/>
            <person name="Shen G."/>
            <person name="Guo B."/>
            <person name="Wei J."/>
            <person name="Xu J."/>
            <person name="St-Pierre B."/>
            <person name="Chen S."/>
            <person name="Sun C."/>
        </authorList>
    </citation>
    <scope>NUCLEOTIDE SEQUENCE [LARGE SCALE GENOMIC DNA]</scope>
</reference>
<evidence type="ECO:0000313" key="2">
    <source>
        <dbReference type="Proteomes" id="UP001060085"/>
    </source>
</evidence>
<dbReference type="Proteomes" id="UP001060085">
    <property type="component" value="Linkage Group LG06"/>
</dbReference>
<proteinExistence type="predicted"/>
<comment type="caution">
    <text evidence="1">The sequence shown here is derived from an EMBL/GenBank/DDBJ whole genome shotgun (WGS) entry which is preliminary data.</text>
</comment>
<protein>
    <submittedName>
        <fullName evidence="1">Uncharacterized protein</fullName>
    </submittedName>
</protein>
<organism evidence="1 2">
    <name type="scientific">Catharanthus roseus</name>
    <name type="common">Madagascar periwinkle</name>
    <name type="synonym">Vinca rosea</name>
    <dbReference type="NCBI Taxonomy" id="4058"/>
    <lineage>
        <taxon>Eukaryota</taxon>
        <taxon>Viridiplantae</taxon>
        <taxon>Streptophyta</taxon>
        <taxon>Embryophyta</taxon>
        <taxon>Tracheophyta</taxon>
        <taxon>Spermatophyta</taxon>
        <taxon>Magnoliopsida</taxon>
        <taxon>eudicotyledons</taxon>
        <taxon>Gunneridae</taxon>
        <taxon>Pentapetalae</taxon>
        <taxon>asterids</taxon>
        <taxon>lamiids</taxon>
        <taxon>Gentianales</taxon>
        <taxon>Apocynaceae</taxon>
        <taxon>Rauvolfioideae</taxon>
        <taxon>Vinceae</taxon>
        <taxon>Catharanthinae</taxon>
        <taxon>Catharanthus</taxon>
    </lineage>
</organism>
<dbReference type="EMBL" id="CM044706">
    <property type="protein sequence ID" value="KAI5658593.1"/>
    <property type="molecule type" value="Genomic_DNA"/>
</dbReference>
<sequence length="167" mass="18852">MVLKEGDRINWVLSALYASPKALYQEEIWSYLKKLVADLSSVLLLIGDFNQITDRGENLGRSSQWKRSGGTLWKLIEDANLIDLGFFEPKFIWTNSRMSRHNILECLHRSLCAIGSGTPGSGWSTVMLLLEKLGHIGSETVKFIKDSFVIGSFPKEMNETFISLIPK</sequence>
<gene>
    <name evidence="1" type="ORF">M9H77_27386</name>
</gene>
<evidence type="ECO:0000313" key="1">
    <source>
        <dbReference type="EMBL" id="KAI5658593.1"/>
    </source>
</evidence>
<name>A0ACC0AF38_CATRO</name>